<feature type="signal peptide" evidence="1">
    <location>
        <begin position="1"/>
        <end position="22"/>
    </location>
</feature>
<comment type="caution">
    <text evidence="2">The sequence shown here is derived from an EMBL/GenBank/DDBJ whole genome shotgun (WGS) entry which is preliminary data.</text>
</comment>
<accession>A0AAD4MKA4</accession>
<evidence type="ECO:0000313" key="2">
    <source>
        <dbReference type="EMBL" id="KAI1697122.1"/>
    </source>
</evidence>
<feature type="chain" id="PRO_5042274499" evidence="1">
    <location>
        <begin position="23"/>
        <end position="153"/>
    </location>
</feature>
<dbReference type="EMBL" id="JAKKPZ010000286">
    <property type="protein sequence ID" value="KAI1697122.1"/>
    <property type="molecule type" value="Genomic_DNA"/>
</dbReference>
<evidence type="ECO:0000313" key="3">
    <source>
        <dbReference type="Proteomes" id="UP001201812"/>
    </source>
</evidence>
<keyword evidence="1" id="KW-0732">Signal</keyword>
<organism evidence="2 3">
    <name type="scientific">Ditylenchus destructor</name>
    <dbReference type="NCBI Taxonomy" id="166010"/>
    <lineage>
        <taxon>Eukaryota</taxon>
        <taxon>Metazoa</taxon>
        <taxon>Ecdysozoa</taxon>
        <taxon>Nematoda</taxon>
        <taxon>Chromadorea</taxon>
        <taxon>Rhabditida</taxon>
        <taxon>Tylenchina</taxon>
        <taxon>Tylenchomorpha</taxon>
        <taxon>Sphaerularioidea</taxon>
        <taxon>Anguinidae</taxon>
        <taxon>Anguininae</taxon>
        <taxon>Ditylenchus</taxon>
    </lineage>
</organism>
<reference evidence="2" key="1">
    <citation type="submission" date="2022-01" db="EMBL/GenBank/DDBJ databases">
        <title>Genome Sequence Resource for Two Populations of Ditylenchus destructor, the Migratory Endoparasitic Phytonematode.</title>
        <authorList>
            <person name="Zhang H."/>
            <person name="Lin R."/>
            <person name="Xie B."/>
        </authorList>
    </citation>
    <scope>NUCLEOTIDE SEQUENCE</scope>
    <source>
        <strain evidence="2">BazhouSP</strain>
    </source>
</reference>
<proteinExistence type="predicted"/>
<dbReference type="Proteomes" id="UP001201812">
    <property type="component" value="Unassembled WGS sequence"/>
</dbReference>
<evidence type="ECO:0000256" key="1">
    <source>
        <dbReference type="SAM" id="SignalP"/>
    </source>
</evidence>
<sequence>MTSLLCVSISFLLFFFLRETHGAFRIQFTGKITKLHRIKPTTMAEILNADQQTEVTLYKGDKEVAKTNVNSTDGTYTLVAQVPVNEKNGDYKLEAHRQKLVGDQEAYGDQDHTFTVSNKHKSHFTGEWDTRIILVNREMTMRWIGQIPDSHTS</sequence>
<protein>
    <submittedName>
        <fullName evidence="2">Uncharacterized protein</fullName>
    </submittedName>
</protein>
<gene>
    <name evidence="2" type="ORF">DdX_18685</name>
</gene>
<dbReference type="AlphaFoldDB" id="A0AAD4MKA4"/>
<keyword evidence="3" id="KW-1185">Reference proteome</keyword>
<name>A0AAD4MKA4_9BILA</name>